<keyword evidence="5" id="KW-1133">Transmembrane helix</keyword>
<feature type="domain" description="Peptidase M28" evidence="6">
    <location>
        <begin position="431"/>
        <end position="596"/>
    </location>
</feature>
<keyword evidence="8" id="KW-1185">Reference proteome</keyword>
<feature type="region of interest" description="Disordered" evidence="4">
    <location>
        <begin position="1"/>
        <end position="38"/>
    </location>
</feature>
<dbReference type="InterPro" id="IPR036757">
    <property type="entry name" value="TFR-like_dimer_dom_sf"/>
</dbReference>
<dbReference type="InterPro" id="IPR046450">
    <property type="entry name" value="PA_dom_sf"/>
</dbReference>
<dbReference type="PANTHER" id="PTHR10404:SF32">
    <property type="entry name" value="INACTIVE N-ACETYLATED-ALPHA-LINKED ACIDIC DIPEPTIDASE-LIKE PROTEIN 2"/>
    <property type="match status" value="1"/>
</dbReference>
<dbReference type="AlphaFoldDB" id="A0A673TNJ0"/>
<dbReference type="SUPFAM" id="SSF53187">
    <property type="entry name" value="Zn-dependent exopeptidases"/>
    <property type="match status" value="1"/>
</dbReference>
<reference evidence="7" key="3">
    <citation type="submission" date="2025-09" db="UniProtKB">
        <authorList>
            <consortium name="Ensembl"/>
        </authorList>
    </citation>
    <scope>IDENTIFICATION</scope>
</reference>
<keyword evidence="5" id="KW-0472">Membrane</keyword>
<comment type="similarity">
    <text evidence="2">Belongs to the peptidase M28 family. M28B subfamily.</text>
</comment>
<keyword evidence="3" id="KW-0735">Signal-anchor</keyword>
<dbReference type="PANTHER" id="PTHR10404">
    <property type="entry name" value="N-ACETYLATED-ALPHA-LINKED ACIDIC DIPEPTIDASE"/>
    <property type="match status" value="1"/>
</dbReference>
<feature type="region of interest" description="Disordered" evidence="4">
    <location>
        <begin position="77"/>
        <end position="99"/>
    </location>
</feature>
<keyword evidence="5" id="KW-0812">Transmembrane</keyword>
<comment type="subcellular location">
    <subcellularLocation>
        <location evidence="1">Membrane</location>
        <topology evidence="1">Single-pass type II membrane protein</topology>
    </subcellularLocation>
</comment>
<organism evidence="7 8">
    <name type="scientific">Suricata suricatta</name>
    <name type="common">Meerkat</name>
    <dbReference type="NCBI Taxonomy" id="37032"/>
    <lineage>
        <taxon>Eukaryota</taxon>
        <taxon>Metazoa</taxon>
        <taxon>Chordata</taxon>
        <taxon>Craniata</taxon>
        <taxon>Vertebrata</taxon>
        <taxon>Euteleostomi</taxon>
        <taxon>Mammalia</taxon>
        <taxon>Eutheria</taxon>
        <taxon>Laurasiatheria</taxon>
        <taxon>Carnivora</taxon>
        <taxon>Feliformia</taxon>
        <taxon>Herpestidae</taxon>
        <taxon>Suricata</taxon>
    </lineage>
</organism>
<evidence type="ECO:0000256" key="5">
    <source>
        <dbReference type="SAM" id="Phobius"/>
    </source>
</evidence>
<dbReference type="GO" id="GO:0016020">
    <property type="term" value="C:membrane"/>
    <property type="evidence" value="ECO:0007669"/>
    <property type="project" value="UniProtKB-SubCell"/>
</dbReference>
<reference evidence="7" key="2">
    <citation type="submission" date="2025-08" db="UniProtKB">
        <authorList>
            <consortium name="Ensembl"/>
        </authorList>
    </citation>
    <scope>IDENTIFICATION</scope>
</reference>
<evidence type="ECO:0000256" key="4">
    <source>
        <dbReference type="SAM" id="MobiDB-lite"/>
    </source>
</evidence>
<evidence type="ECO:0000313" key="8">
    <source>
        <dbReference type="Proteomes" id="UP000472268"/>
    </source>
</evidence>
<evidence type="ECO:0000259" key="6">
    <source>
        <dbReference type="Pfam" id="PF04389"/>
    </source>
</evidence>
<evidence type="ECO:0000313" key="7">
    <source>
        <dbReference type="Ensembl" id="ENSSSUP00005010559.1"/>
    </source>
</evidence>
<dbReference type="Proteomes" id="UP000472268">
    <property type="component" value="Chromosome 5"/>
</dbReference>
<feature type="transmembrane region" description="Helical" evidence="5">
    <location>
        <begin position="125"/>
        <end position="146"/>
    </location>
</feature>
<dbReference type="Pfam" id="PF04389">
    <property type="entry name" value="Peptidase_M28"/>
    <property type="match status" value="1"/>
</dbReference>
<gene>
    <name evidence="7" type="primary">NAALADL2</name>
</gene>
<dbReference type="Gene3D" id="3.40.630.10">
    <property type="entry name" value="Zn peptidases"/>
    <property type="match status" value="1"/>
</dbReference>
<evidence type="ECO:0000256" key="3">
    <source>
        <dbReference type="ARBA" id="ARBA00022968"/>
    </source>
</evidence>
<dbReference type="InterPro" id="IPR007484">
    <property type="entry name" value="Peptidase_M28"/>
</dbReference>
<dbReference type="SUPFAM" id="SSF52025">
    <property type="entry name" value="PA domain"/>
    <property type="match status" value="1"/>
</dbReference>
<evidence type="ECO:0000256" key="1">
    <source>
        <dbReference type="ARBA" id="ARBA00004606"/>
    </source>
</evidence>
<dbReference type="InterPro" id="IPR039373">
    <property type="entry name" value="Peptidase_M28B"/>
</dbReference>
<accession>A0A673TNJ0</accession>
<dbReference type="OMA" id="GYYAHKK"/>
<name>A0A673TNJ0_SURSU</name>
<evidence type="ECO:0000256" key="2">
    <source>
        <dbReference type="ARBA" id="ARBA00005634"/>
    </source>
</evidence>
<dbReference type="FunFam" id="3.50.30.30:FF:000028">
    <property type="entry name" value="N-acetylated alpha-linked acidic dipeptidase like 2"/>
    <property type="match status" value="1"/>
</dbReference>
<dbReference type="Ensembl" id="ENSSSUT00005012109.1">
    <property type="protein sequence ID" value="ENSSSUP00005010559.1"/>
    <property type="gene ID" value="ENSSSUG00005006746.1"/>
</dbReference>
<dbReference type="Gene3D" id="1.20.930.40">
    <property type="entry name" value="Transferrin receptor-like, dimerisation domain"/>
    <property type="match status" value="1"/>
</dbReference>
<dbReference type="SUPFAM" id="SSF47672">
    <property type="entry name" value="Transferrin receptor-like dimerisation domain"/>
    <property type="match status" value="1"/>
</dbReference>
<dbReference type="Gene3D" id="3.50.30.30">
    <property type="match status" value="1"/>
</dbReference>
<protein>
    <submittedName>
        <fullName evidence="7">N-acetylated alpha-linked acidic dipeptidase like 2</fullName>
    </submittedName>
</protein>
<proteinExistence type="inferred from homology"/>
<sequence>MGDNEASLPNTSLQGKKMAYQKVNADQRAPGHSQYLDNDDLQATALDLEWDMEKELEEPGFDQFQLDSAENQNLENPETADLNLDSIQPATSPKGRFQRLQEESDYVTRYTRSAPKSNPCNFCRLLKILCTAIILFILGILIGYYAHKNCPSNATSSGTLDLQFYQEILKTIQAEDIKKSFRNLVQLYKSEDDTEISKKIKTHWTSLGLEDVQFVNYSVLLNLPGPSASSVTLSSSGQCFHPNGQPCSEEARTHSSQDLLYSYAAYSAKGALEAEVIDVSYGNADDLKRIQKMKNTTNQIALLKLGKLPLLYKLSLLEKAGFGGVLLYIDPCDLPKTADLNYDTFMVSLNPGGDPSTPGYPSVDGSFRQNRSNLTSLLVQPISASLVAKLISSPNSRTKNGVCRPLELPSNDERIVNIQIQTVTKFKTVTNVVGYLKGLTSPDRYIVVGSHHHTAYSYYGQEWASSTAIITAFIRALMLRVKRGWRPDRTIVFCSWGGTAFGNIGSYEWGEDFKKVLQRNVVAYVSLHSPIRGNSSFSSVASPSLQQLVVEKHNFNCSRRAKCRETNVSSVQIQGDADYFINHLGVPTVQFAYEDTTALEGPSFLSEALFLKRATKIEEMDPFFHLHETITKLSGEVILQIANEPVLPFSALDIALQVQNSLKGDQPNTHQLLTLASRLRESAELFQSDEMRPANDPKERIPIRVRMLNDILQDMEKSFLVEQVPPGFYRNILYHLDEKTSQFSILLAASERCKSLASNETIQEALSEVLNGINAAQGYFKAGLDVFESVVVGKN</sequence>
<reference evidence="7 8" key="1">
    <citation type="submission" date="2019-05" db="EMBL/GenBank/DDBJ databases">
        <title>A Chromosome-scale Meerkat (S. suricatta) Genome Assembly.</title>
        <authorList>
            <person name="Dudchenko O."/>
            <person name="Lieberman Aiden E."/>
            <person name="Tung J."/>
            <person name="Barreiro L.B."/>
            <person name="Clutton-Brock T.H."/>
        </authorList>
    </citation>
    <scope>NUCLEOTIDE SEQUENCE [LARGE SCALE GENOMIC DNA]</scope>
</reference>